<dbReference type="GO" id="GO:0005634">
    <property type="term" value="C:nucleus"/>
    <property type="evidence" value="ECO:0007669"/>
    <property type="project" value="TreeGrafter"/>
</dbReference>
<gene>
    <name evidence="2" type="ORF">FDP41_002899</name>
</gene>
<evidence type="ECO:0008006" key="4">
    <source>
        <dbReference type="Google" id="ProtNLM"/>
    </source>
</evidence>
<dbReference type="AlphaFoldDB" id="A0A6A5BVT5"/>
<dbReference type="GO" id="GO:1990404">
    <property type="term" value="F:NAD+-protein mono-ADP-ribosyltransferase activity"/>
    <property type="evidence" value="ECO:0007669"/>
    <property type="project" value="TreeGrafter"/>
</dbReference>
<dbReference type="EMBL" id="VFQX01000030">
    <property type="protein sequence ID" value="KAF0978384.1"/>
    <property type="molecule type" value="Genomic_DNA"/>
</dbReference>
<keyword evidence="3" id="KW-1185">Reference proteome</keyword>
<protein>
    <recommendedName>
        <fullName evidence="4">PARP catalytic domain-containing protein</fullName>
    </recommendedName>
</protein>
<feature type="region of interest" description="Disordered" evidence="1">
    <location>
        <begin position="1"/>
        <end position="28"/>
    </location>
</feature>
<dbReference type="VEuPathDB" id="AmoebaDB:NfTy_055750"/>
<dbReference type="VEuPathDB" id="AmoebaDB:FDP41_002899"/>
<evidence type="ECO:0000313" key="3">
    <source>
        <dbReference type="Proteomes" id="UP000444721"/>
    </source>
</evidence>
<dbReference type="OrthoDB" id="438889at2759"/>
<dbReference type="SUPFAM" id="SSF56399">
    <property type="entry name" value="ADP-ribosylation"/>
    <property type="match status" value="1"/>
</dbReference>
<sequence length="390" mass="44638">MLLQTSSYSHNHMMPGYSDTQNSKPIKPITEKQPCQDWDLCQKSNDQDHVENYYHPCKFGTCCKNMNQPGHRNRYLHPCSQPQGKCSKLKDEEHCTFFIHFRDDKPVTSLYTYPGAKDICISALKCVKSSNRYHMASYRHICRDGENCKASSNQEHKNLFLHPCRHKGQCRNQKGKAHIRNFIHPCQEGASCKKFVEGVDMSHIVLFSHPVGSDSSKLVKYEWPNAWVSPPPPKLSKNPLEKPHYARVKLASSTAEYQQVHQFFNKTITAKRTIITIERIENYLLCEQGLDPRVSASGKFGFAIYTCPFSSYSDSYAQSGSQQNYMFVVRGLVGDTYTIPGTTLMGSIKRPPLKPNSTTELYDSVTGYNAQEIMFYDQTQVYPEYLIAYN</sequence>
<evidence type="ECO:0000313" key="2">
    <source>
        <dbReference type="EMBL" id="KAF0978384.1"/>
    </source>
</evidence>
<name>A0A6A5BVT5_NAEFO</name>
<comment type="caution">
    <text evidence="2">The sequence shown here is derived from an EMBL/GenBank/DDBJ whole genome shotgun (WGS) entry which is preliminary data.</text>
</comment>
<dbReference type="Gene3D" id="3.90.228.10">
    <property type="match status" value="1"/>
</dbReference>
<feature type="compositionally biased region" description="Polar residues" evidence="1">
    <location>
        <begin position="1"/>
        <end position="10"/>
    </location>
</feature>
<dbReference type="PANTHER" id="PTHR45740">
    <property type="entry name" value="POLY [ADP-RIBOSE] POLYMERASE"/>
    <property type="match status" value="1"/>
</dbReference>
<evidence type="ECO:0000256" key="1">
    <source>
        <dbReference type="SAM" id="MobiDB-lite"/>
    </source>
</evidence>
<proteinExistence type="predicted"/>
<reference evidence="2 3" key="1">
    <citation type="journal article" date="2019" name="Sci. Rep.">
        <title>Nanopore sequencing improves the draft genome of the human pathogenic amoeba Naegleria fowleri.</title>
        <authorList>
            <person name="Liechti N."/>
            <person name="Schurch N."/>
            <person name="Bruggmann R."/>
            <person name="Wittwer M."/>
        </authorList>
    </citation>
    <scope>NUCLEOTIDE SEQUENCE [LARGE SCALE GENOMIC DNA]</scope>
    <source>
        <strain evidence="2 3">ATCC 30894</strain>
    </source>
</reference>
<dbReference type="PANTHER" id="PTHR45740:SF2">
    <property type="entry name" value="POLY [ADP-RIBOSE] POLYMERASE"/>
    <property type="match status" value="1"/>
</dbReference>
<organism evidence="2 3">
    <name type="scientific">Naegleria fowleri</name>
    <name type="common">Brain eating amoeba</name>
    <dbReference type="NCBI Taxonomy" id="5763"/>
    <lineage>
        <taxon>Eukaryota</taxon>
        <taxon>Discoba</taxon>
        <taxon>Heterolobosea</taxon>
        <taxon>Tetramitia</taxon>
        <taxon>Eutetramitia</taxon>
        <taxon>Vahlkampfiidae</taxon>
        <taxon>Naegleria</taxon>
    </lineage>
</organism>
<dbReference type="Proteomes" id="UP000444721">
    <property type="component" value="Unassembled WGS sequence"/>
</dbReference>
<dbReference type="GeneID" id="68110117"/>
<accession>A0A6A5BVT5</accession>
<dbReference type="InterPro" id="IPR051712">
    <property type="entry name" value="ARTD-AVP"/>
</dbReference>
<dbReference type="VEuPathDB" id="AmoebaDB:NF0114190"/>
<dbReference type="GO" id="GO:0003950">
    <property type="term" value="F:NAD+ poly-ADP-ribosyltransferase activity"/>
    <property type="evidence" value="ECO:0007669"/>
    <property type="project" value="TreeGrafter"/>
</dbReference>
<dbReference type="RefSeq" id="XP_044563097.1">
    <property type="nucleotide sequence ID" value="XM_044706143.1"/>
</dbReference>
<dbReference type="OMA" id="SFIHESK"/>